<gene>
    <name evidence="2" type="ORF">FF36_02111</name>
</gene>
<dbReference type="AlphaFoldDB" id="A0A0D8BHP0"/>
<accession>A0A0D8BHP0</accession>
<protein>
    <submittedName>
        <fullName evidence="2">Uncharacterized protein</fullName>
    </submittedName>
</protein>
<evidence type="ECO:0000313" key="2">
    <source>
        <dbReference type="EMBL" id="KJE23661.1"/>
    </source>
</evidence>
<proteinExistence type="predicted"/>
<reference evidence="2 3" key="2">
    <citation type="journal article" date="2016" name="Genome Announc.">
        <title>Permanent Draft Genome Sequences for Two Variants of Frankia sp. Strain CpI1, the First Frankia Strain Isolated from Root Nodules of Comptonia peregrina.</title>
        <authorList>
            <person name="Oshone R."/>
            <person name="Hurst S.G.IV."/>
            <person name="Abebe-Akele F."/>
            <person name="Simpson S."/>
            <person name="Morris K."/>
            <person name="Thomas W.K."/>
            <person name="Tisa L.S."/>
        </authorList>
    </citation>
    <scope>NUCLEOTIDE SEQUENCE [LARGE SCALE GENOMIC DNA]</scope>
    <source>
        <strain evidence="3">CpI1-S</strain>
    </source>
</reference>
<reference evidence="3" key="1">
    <citation type="submission" date="2015-02" db="EMBL/GenBank/DDBJ databases">
        <title>Draft Genome of Frankia sp. CpI1-S.</title>
        <authorList>
            <person name="Oshone R.T."/>
            <person name="Ngom M."/>
            <person name="Ghodhbane-Gtari F."/>
            <person name="Gtari M."/>
            <person name="Morris K."/>
            <person name="Thomas K."/>
            <person name="Sen A."/>
            <person name="Tisa L.S."/>
        </authorList>
    </citation>
    <scope>NUCLEOTIDE SEQUENCE [LARGE SCALE GENOMIC DNA]</scope>
    <source>
        <strain evidence="3">CpI1-S</strain>
    </source>
</reference>
<evidence type="ECO:0000256" key="1">
    <source>
        <dbReference type="SAM" id="MobiDB-lite"/>
    </source>
</evidence>
<organism evidence="2 3">
    <name type="scientific">Frankia torreyi</name>
    <dbReference type="NCBI Taxonomy" id="1856"/>
    <lineage>
        <taxon>Bacteria</taxon>
        <taxon>Bacillati</taxon>
        <taxon>Actinomycetota</taxon>
        <taxon>Actinomycetes</taxon>
        <taxon>Frankiales</taxon>
        <taxon>Frankiaceae</taxon>
        <taxon>Frankia</taxon>
    </lineage>
</organism>
<feature type="region of interest" description="Disordered" evidence="1">
    <location>
        <begin position="1"/>
        <end position="62"/>
    </location>
</feature>
<dbReference type="EMBL" id="JYFN01000012">
    <property type="protein sequence ID" value="KJE23661.1"/>
    <property type="molecule type" value="Genomic_DNA"/>
</dbReference>
<evidence type="ECO:0000313" key="3">
    <source>
        <dbReference type="Proteomes" id="UP000032545"/>
    </source>
</evidence>
<keyword evidence="3" id="KW-1185">Reference proteome</keyword>
<comment type="caution">
    <text evidence="2">The sequence shown here is derived from an EMBL/GenBank/DDBJ whole genome shotgun (WGS) entry which is preliminary data.</text>
</comment>
<dbReference type="Proteomes" id="UP000032545">
    <property type="component" value="Unassembled WGS sequence"/>
</dbReference>
<name>A0A0D8BHP0_9ACTN</name>
<dbReference type="PATRIC" id="fig|1502723.3.peg.993"/>
<sequence length="129" mass="13872">MKDADGVRTNVHVPVPQPEPERAGVRVAPAEVPADQQDGDHGAGAASPAVSAQRKSGQDAAAVEDGALLDRARREDACYWEKHRRPISANELRKRLRVGSKRARSLVVQLRADALRAMCLVESGQSLSS</sequence>